<accession>A0A8E5MEE6</accession>
<feature type="signal peptide" evidence="3">
    <location>
        <begin position="1"/>
        <end position="20"/>
    </location>
</feature>
<dbReference type="GeneID" id="66062212"/>
<sequence length="140" mass="14868">MVVQIVSTLLAHVLCTFTLSGDVSEDVTLRLACSVSVFGLVVFLLPFFSQRETGSGLCLHAVWKLQQHHGRSQPRHKSVYGAKKKSPESTVAAKTLVLVDGLLPCPGSQAKLALAPSVEARESDSIPSSPCQAKAGFPPT</sequence>
<keyword evidence="2" id="KW-1133">Transmembrane helix</keyword>
<organism evidence="4 5">
    <name type="scientific">Ustilaginoidea virens</name>
    <name type="common">Rice false smut fungus</name>
    <name type="synonym">Villosiclava virens</name>
    <dbReference type="NCBI Taxonomy" id="1159556"/>
    <lineage>
        <taxon>Eukaryota</taxon>
        <taxon>Fungi</taxon>
        <taxon>Dikarya</taxon>
        <taxon>Ascomycota</taxon>
        <taxon>Pezizomycotina</taxon>
        <taxon>Sordariomycetes</taxon>
        <taxon>Hypocreomycetidae</taxon>
        <taxon>Hypocreales</taxon>
        <taxon>Clavicipitaceae</taxon>
        <taxon>Ustilaginoidea</taxon>
    </lineage>
</organism>
<feature type="region of interest" description="Disordered" evidence="1">
    <location>
        <begin position="121"/>
        <end position="140"/>
    </location>
</feature>
<dbReference type="RefSeq" id="XP_042994866.1">
    <property type="nucleotide sequence ID" value="XM_043138932.1"/>
</dbReference>
<keyword evidence="5" id="KW-1185">Reference proteome</keyword>
<evidence type="ECO:0000313" key="5">
    <source>
        <dbReference type="Proteomes" id="UP000027002"/>
    </source>
</evidence>
<dbReference type="Proteomes" id="UP000027002">
    <property type="component" value="Chromosome 1"/>
</dbReference>
<reference evidence="4" key="1">
    <citation type="submission" date="2020-03" db="EMBL/GenBank/DDBJ databases">
        <title>A mixture of massive structural variations and highly conserved coding sequences in Ustilaginoidea virens genome.</title>
        <authorList>
            <person name="Zhang K."/>
            <person name="Zhao Z."/>
            <person name="Zhang Z."/>
            <person name="Li Y."/>
            <person name="Hsiang T."/>
            <person name="Sun W."/>
        </authorList>
    </citation>
    <scope>NUCLEOTIDE SEQUENCE</scope>
    <source>
        <strain evidence="4">UV-8b</strain>
    </source>
</reference>
<dbReference type="AlphaFoldDB" id="A0A8E5MEE6"/>
<dbReference type="KEGG" id="uvi:66062212"/>
<evidence type="ECO:0000313" key="4">
    <source>
        <dbReference type="EMBL" id="QUC17193.1"/>
    </source>
</evidence>
<dbReference type="EMBL" id="CP072753">
    <property type="protein sequence ID" value="QUC17193.1"/>
    <property type="molecule type" value="Genomic_DNA"/>
</dbReference>
<name>A0A8E5MEE6_USTVR</name>
<keyword evidence="3" id="KW-0732">Signal</keyword>
<feature type="chain" id="PRO_5034101280" evidence="3">
    <location>
        <begin position="21"/>
        <end position="140"/>
    </location>
</feature>
<evidence type="ECO:0000256" key="1">
    <source>
        <dbReference type="SAM" id="MobiDB-lite"/>
    </source>
</evidence>
<protein>
    <submittedName>
        <fullName evidence="4">Uncharacterized protein</fullName>
    </submittedName>
</protein>
<feature type="transmembrane region" description="Helical" evidence="2">
    <location>
        <begin position="27"/>
        <end position="48"/>
    </location>
</feature>
<evidence type="ECO:0000256" key="3">
    <source>
        <dbReference type="SAM" id="SignalP"/>
    </source>
</evidence>
<gene>
    <name evidence="4" type="ORF">UV8b_01434</name>
</gene>
<proteinExistence type="predicted"/>
<evidence type="ECO:0000256" key="2">
    <source>
        <dbReference type="SAM" id="Phobius"/>
    </source>
</evidence>
<keyword evidence="2" id="KW-0472">Membrane</keyword>
<keyword evidence="2" id="KW-0812">Transmembrane</keyword>